<dbReference type="EMBL" id="CAMXCT020001183">
    <property type="protein sequence ID" value="CAL1140984.1"/>
    <property type="molecule type" value="Genomic_DNA"/>
</dbReference>
<protein>
    <submittedName>
        <fullName evidence="3">Uncharacterized protein</fullName>
    </submittedName>
</protein>
<feature type="compositionally biased region" description="Basic residues" evidence="1">
    <location>
        <begin position="140"/>
        <end position="156"/>
    </location>
</feature>
<feature type="signal peptide" evidence="2">
    <location>
        <begin position="1"/>
        <end position="20"/>
    </location>
</feature>
<feature type="compositionally biased region" description="Basic and acidic residues" evidence="1">
    <location>
        <begin position="157"/>
        <end position="171"/>
    </location>
</feature>
<dbReference type="EMBL" id="CAMXCT010001183">
    <property type="protein sequence ID" value="CAI3987609.1"/>
    <property type="molecule type" value="Genomic_DNA"/>
</dbReference>
<organism evidence="3">
    <name type="scientific">Cladocopium goreaui</name>
    <dbReference type="NCBI Taxonomy" id="2562237"/>
    <lineage>
        <taxon>Eukaryota</taxon>
        <taxon>Sar</taxon>
        <taxon>Alveolata</taxon>
        <taxon>Dinophyceae</taxon>
        <taxon>Suessiales</taxon>
        <taxon>Symbiodiniaceae</taxon>
        <taxon>Cladocopium</taxon>
    </lineage>
</organism>
<dbReference type="OrthoDB" id="434416at2759"/>
<sequence>MVQQWKWLLLWGHFMQGSSRAVCQGLARSRSPGEMQRQLWPPMRPGSGTSGAWQMPQRTRLSQSTFSTFGASQADVSAIQHQQVVYQDLLALLSVAYGNQRGVIEQQRNRMDRLLAEFRDLRQELEEDPELQLLYTEVRRQRKAKEKKKKSKKKGKKEKEAKSAEKQRPDL</sequence>
<evidence type="ECO:0000256" key="2">
    <source>
        <dbReference type="SAM" id="SignalP"/>
    </source>
</evidence>
<gene>
    <name evidence="3" type="ORF">C1SCF055_LOCUS14864</name>
</gene>
<reference evidence="4 5" key="2">
    <citation type="submission" date="2024-05" db="EMBL/GenBank/DDBJ databases">
        <authorList>
            <person name="Chen Y."/>
            <person name="Shah S."/>
            <person name="Dougan E. K."/>
            <person name="Thang M."/>
            <person name="Chan C."/>
        </authorList>
    </citation>
    <scope>NUCLEOTIDE SEQUENCE [LARGE SCALE GENOMIC DNA]</scope>
</reference>
<dbReference type="Proteomes" id="UP001152797">
    <property type="component" value="Unassembled WGS sequence"/>
</dbReference>
<feature type="region of interest" description="Disordered" evidence="1">
    <location>
        <begin position="33"/>
        <end position="52"/>
    </location>
</feature>
<comment type="caution">
    <text evidence="3">The sequence shown here is derived from an EMBL/GenBank/DDBJ whole genome shotgun (WGS) entry which is preliminary data.</text>
</comment>
<evidence type="ECO:0000256" key="1">
    <source>
        <dbReference type="SAM" id="MobiDB-lite"/>
    </source>
</evidence>
<evidence type="ECO:0000313" key="4">
    <source>
        <dbReference type="EMBL" id="CAL4774921.1"/>
    </source>
</evidence>
<dbReference type="AlphaFoldDB" id="A0A9P1C9M6"/>
<evidence type="ECO:0000313" key="3">
    <source>
        <dbReference type="EMBL" id="CAI3987609.1"/>
    </source>
</evidence>
<keyword evidence="5" id="KW-1185">Reference proteome</keyword>
<reference evidence="3" key="1">
    <citation type="submission" date="2022-10" db="EMBL/GenBank/DDBJ databases">
        <authorList>
            <person name="Chen Y."/>
            <person name="Dougan E. K."/>
            <person name="Chan C."/>
            <person name="Rhodes N."/>
            <person name="Thang M."/>
        </authorList>
    </citation>
    <scope>NUCLEOTIDE SEQUENCE</scope>
</reference>
<dbReference type="EMBL" id="CAMXCT030001183">
    <property type="protein sequence ID" value="CAL4774921.1"/>
    <property type="molecule type" value="Genomic_DNA"/>
</dbReference>
<evidence type="ECO:0000313" key="5">
    <source>
        <dbReference type="Proteomes" id="UP001152797"/>
    </source>
</evidence>
<keyword evidence="2" id="KW-0732">Signal</keyword>
<proteinExistence type="predicted"/>
<feature type="chain" id="PRO_5043270269" evidence="2">
    <location>
        <begin position="21"/>
        <end position="171"/>
    </location>
</feature>
<accession>A0A9P1C9M6</accession>
<feature type="region of interest" description="Disordered" evidence="1">
    <location>
        <begin position="139"/>
        <end position="171"/>
    </location>
</feature>
<name>A0A9P1C9M6_9DINO</name>